<evidence type="ECO:0000313" key="8">
    <source>
        <dbReference type="Proteomes" id="UP000694410"/>
    </source>
</evidence>
<proteinExistence type="predicted"/>
<dbReference type="Pfam" id="PF00096">
    <property type="entry name" value="zf-C2H2"/>
    <property type="match status" value="1"/>
</dbReference>
<feature type="domain" description="C2H2-type" evidence="6">
    <location>
        <begin position="65"/>
        <end position="75"/>
    </location>
</feature>
<keyword evidence="4" id="KW-0862">Zinc</keyword>
<dbReference type="GO" id="GO:0000977">
    <property type="term" value="F:RNA polymerase II transcription regulatory region sequence-specific DNA binding"/>
    <property type="evidence" value="ECO:0007669"/>
    <property type="project" value="TreeGrafter"/>
</dbReference>
<dbReference type="PROSITE" id="PS50157">
    <property type="entry name" value="ZINC_FINGER_C2H2_2"/>
    <property type="match status" value="2"/>
</dbReference>
<dbReference type="GO" id="GO:0005634">
    <property type="term" value="C:nucleus"/>
    <property type="evidence" value="ECO:0007669"/>
    <property type="project" value="TreeGrafter"/>
</dbReference>
<dbReference type="GO" id="GO:0000981">
    <property type="term" value="F:DNA-binding transcription factor activity, RNA polymerase II-specific"/>
    <property type="evidence" value="ECO:0007669"/>
    <property type="project" value="TreeGrafter"/>
</dbReference>
<protein>
    <recommendedName>
        <fullName evidence="6">C2H2-type domain-containing protein</fullName>
    </recommendedName>
</protein>
<dbReference type="PROSITE" id="PS00028">
    <property type="entry name" value="ZINC_FINGER_C2H2_1"/>
    <property type="match status" value="1"/>
</dbReference>
<keyword evidence="3 5" id="KW-0863">Zinc-finger</keyword>
<keyword evidence="2" id="KW-0677">Repeat</keyword>
<dbReference type="Proteomes" id="UP000694410">
    <property type="component" value="Unplaced"/>
</dbReference>
<dbReference type="AlphaFoldDB" id="A0A8C0UB11"/>
<evidence type="ECO:0000259" key="6">
    <source>
        <dbReference type="PROSITE" id="PS50157"/>
    </source>
</evidence>
<evidence type="ECO:0000256" key="4">
    <source>
        <dbReference type="ARBA" id="ARBA00022833"/>
    </source>
</evidence>
<evidence type="ECO:0000256" key="2">
    <source>
        <dbReference type="ARBA" id="ARBA00022737"/>
    </source>
</evidence>
<keyword evidence="1" id="KW-0479">Metal-binding</keyword>
<dbReference type="InterPro" id="IPR050717">
    <property type="entry name" value="C2H2-ZF_Transcription_Reg"/>
</dbReference>
<dbReference type="SMART" id="SM00355">
    <property type="entry name" value="ZnF_C2H2"/>
    <property type="match status" value="1"/>
</dbReference>
<feature type="domain" description="C2H2-type" evidence="6">
    <location>
        <begin position="37"/>
        <end position="64"/>
    </location>
</feature>
<dbReference type="GO" id="GO:0008270">
    <property type="term" value="F:zinc ion binding"/>
    <property type="evidence" value="ECO:0007669"/>
    <property type="project" value="UniProtKB-KW"/>
</dbReference>
<organism evidence="7 8">
    <name type="scientific">Cyanistes caeruleus</name>
    <name type="common">Eurasian blue tit</name>
    <name type="synonym">Parus caeruleus</name>
    <dbReference type="NCBI Taxonomy" id="156563"/>
    <lineage>
        <taxon>Eukaryota</taxon>
        <taxon>Metazoa</taxon>
        <taxon>Chordata</taxon>
        <taxon>Craniata</taxon>
        <taxon>Vertebrata</taxon>
        <taxon>Euteleostomi</taxon>
        <taxon>Archelosauria</taxon>
        <taxon>Archosauria</taxon>
        <taxon>Dinosauria</taxon>
        <taxon>Saurischia</taxon>
        <taxon>Theropoda</taxon>
        <taxon>Coelurosauria</taxon>
        <taxon>Aves</taxon>
        <taxon>Neognathae</taxon>
        <taxon>Neoaves</taxon>
        <taxon>Telluraves</taxon>
        <taxon>Australaves</taxon>
        <taxon>Passeriformes</taxon>
        <taxon>Paridae</taxon>
        <taxon>Cyanistes</taxon>
    </lineage>
</organism>
<dbReference type="SUPFAM" id="SSF57667">
    <property type="entry name" value="beta-beta-alpha zinc fingers"/>
    <property type="match status" value="1"/>
</dbReference>
<dbReference type="PANTHER" id="PTHR14196:SF15">
    <property type="entry name" value="OOCYTE ZINC FINGER PROTEIN XLCOF7.1-LIKE"/>
    <property type="match status" value="1"/>
</dbReference>
<dbReference type="PANTHER" id="PTHR14196">
    <property type="entry name" value="ODD-SKIPPED - RELATED"/>
    <property type="match status" value="1"/>
</dbReference>
<keyword evidence="8" id="KW-1185">Reference proteome</keyword>
<dbReference type="Ensembl" id="ENSCCET00000007293.1">
    <property type="protein sequence ID" value="ENSCCEP00000004377.1"/>
    <property type="gene ID" value="ENSCCEG00000004859.1"/>
</dbReference>
<dbReference type="Gene3D" id="3.30.160.60">
    <property type="entry name" value="Classic Zinc Finger"/>
    <property type="match status" value="2"/>
</dbReference>
<name>A0A8C0UB11_CYACU</name>
<reference evidence="7" key="1">
    <citation type="submission" date="2025-08" db="UniProtKB">
        <authorList>
            <consortium name="Ensembl"/>
        </authorList>
    </citation>
    <scope>IDENTIFICATION</scope>
</reference>
<evidence type="ECO:0000256" key="3">
    <source>
        <dbReference type="ARBA" id="ARBA00022771"/>
    </source>
</evidence>
<accession>A0A8C0UB11</accession>
<evidence type="ECO:0000256" key="5">
    <source>
        <dbReference type="PROSITE-ProRule" id="PRU00042"/>
    </source>
</evidence>
<dbReference type="FunFam" id="3.30.160.60:FF:000206">
    <property type="entry name" value="zinc finger protein 202 isoform X1"/>
    <property type="match status" value="1"/>
</dbReference>
<dbReference type="InterPro" id="IPR036236">
    <property type="entry name" value="Znf_C2H2_sf"/>
</dbReference>
<reference evidence="7" key="2">
    <citation type="submission" date="2025-09" db="UniProtKB">
        <authorList>
            <consortium name="Ensembl"/>
        </authorList>
    </citation>
    <scope>IDENTIFICATION</scope>
</reference>
<dbReference type="FunFam" id="3.30.160.60:FF:000690">
    <property type="entry name" value="Zinc finger protein 354C"/>
    <property type="match status" value="1"/>
</dbReference>
<evidence type="ECO:0000256" key="1">
    <source>
        <dbReference type="ARBA" id="ARBA00022723"/>
    </source>
</evidence>
<dbReference type="InterPro" id="IPR013087">
    <property type="entry name" value="Znf_C2H2_type"/>
</dbReference>
<evidence type="ECO:0000313" key="7">
    <source>
        <dbReference type="Ensembl" id="ENSCCEP00000004377.1"/>
    </source>
</evidence>
<sequence length="75" mass="8472">SAPCTCTTPKACFESFQIFTFFPSLISNKPHGREKPYKCLECGKGFRKSSHLLRHQVIHTGEKPYECGECGKSFN</sequence>